<feature type="region of interest" description="Disordered" evidence="1">
    <location>
        <begin position="229"/>
        <end position="250"/>
    </location>
</feature>
<evidence type="ECO:0000256" key="1">
    <source>
        <dbReference type="SAM" id="MobiDB-lite"/>
    </source>
</evidence>
<protein>
    <submittedName>
        <fullName evidence="2">WD40 repeat-like protein</fullName>
    </submittedName>
</protein>
<proteinExistence type="predicted"/>
<name>A0A1Y2J715_TRAC3</name>
<reference evidence="2 3" key="1">
    <citation type="journal article" date="2015" name="Biotechnol. Biofuels">
        <title>Enhanced degradation of softwood versus hardwood by the white-rot fungus Pycnoporus coccineus.</title>
        <authorList>
            <person name="Couturier M."/>
            <person name="Navarro D."/>
            <person name="Chevret D."/>
            <person name="Henrissat B."/>
            <person name="Piumi F."/>
            <person name="Ruiz-Duenas F.J."/>
            <person name="Martinez A.T."/>
            <person name="Grigoriev I.V."/>
            <person name="Riley R."/>
            <person name="Lipzen A."/>
            <person name="Berrin J.G."/>
            <person name="Master E.R."/>
            <person name="Rosso M.N."/>
        </authorList>
    </citation>
    <scope>NUCLEOTIDE SEQUENCE [LARGE SCALE GENOMIC DNA]</scope>
    <source>
        <strain evidence="2 3">BRFM310</strain>
    </source>
</reference>
<dbReference type="AlphaFoldDB" id="A0A1Y2J715"/>
<evidence type="ECO:0000313" key="3">
    <source>
        <dbReference type="Proteomes" id="UP000193067"/>
    </source>
</evidence>
<dbReference type="InterPro" id="IPR015943">
    <property type="entry name" value="WD40/YVTN_repeat-like_dom_sf"/>
</dbReference>
<sequence length="354" mass="37782">MTYAPHATIQVPSAVSALSFSPQEVLCVGSDDGSVRWYNLPSTKVSRAIKSLGDEISSIVWSQPKKDHPTSVWVASGPKLFAFPAETQKMIVSAADASCSLLVGEDDEDVLNELSISENGRLLAFGSDSGSVGTIEIPTQKVSRMRASHTTVCGSVKFIPDRPSELLSGGYDSALLHFDIGQGNILSRLDISAPPPTQGVSLSPPFVLSVSISPLGLLAASTADGRVWLGGGGEKRPNSSQGNKKKRSRKWEGLKEDEGFWMQVADGPVVSTVFRDAERLVTCSLLGAIAEYKISRNPEGTLQPEKTWSSSTLHLEKVDAMAATQAWLVVGGFAKDGKGVVEVWRDEGNVQPVT</sequence>
<accession>A0A1Y2J715</accession>
<gene>
    <name evidence="2" type="ORF">PYCCODRAFT_1473178</name>
</gene>
<dbReference type="EMBL" id="KZ084086">
    <property type="protein sequence ID" value="OSD08594.1"/>
    <property type="molecule type" value="Genomic_DNA"/>
</dbReference>
<dbReference type="PANTHER" id="PTHR45296:SF1">
    <property type="entry name" value="TRANSDUCIN_WD40 REPEAT-LIKE SUPERFAMILY PROTEIN"/>
    <property type="match status" value="1"/>
</dbReference>
<dbReference type="PANTHER" id="PTHR45296">
    <property type="entry name" value="TRANSDUCIN/WD40 REPEAT-LIKE SUPERFAMILY PROTEIN"/>
    <property type="match status" value="1"/>
</dbReference>
<evidence type="ECO:0000313" key="2">
    <source>
        <dbReference type="EMBL" id="OSD08594.1"/>
    </source>
</evidence>
<dbReference type="STRING" id="1353009.A0A1Y2J715"/>
<dbReference type="Proteomes" id="UP000193067">
    <property type="component" value="Unassembled WGS sequence"/>
</dbReference>
<dbReference type="InterPro" id="IPR036322">
    <property type="entry name" value="WD40_repeat_dom_sf"/>
</dbReference>
<dbReference type="Pfam" id="PF00400">
    <property type="entry name" value="WD40"/>
    <property type="match status" value="1"/>
</dbReference>
<dbReference type="OrthoDB" id="2161379at2759"/>
<dbReference type="InterPro" id="IPR001680">
    <property type="entry name" value="WD40_rpt"/>
</dbReference>
<dbReference type="SUPFAM" id="SSF50978">
    <property type="entry name" value="WD40 repeat-like"/>
    <property type="match status" value="1"/>
</dbReference>
<dbReference type="SMART" id="SM00320">
    <property type="entry name" value="WD40"/>
    <property type="match status" value="3"/>
</dbReference>
<dbReference type="Gene3D" id="2.130.10.10">
    <property type="entry name" value="YVTN repeat-like/Quinoprotein amine dehydrogenase"/>
    <property type="match status" value="2"/>
</dbReference>
<organism evidence="2 3">
    <name type="scientific">Trametes coccinea (strain BRFM310)</name>
    <name type="common">Pycnoporus coccineus</name>
    <dbReference type="NCBI Taxonomy" id="1353009"/>
    <lineage>
        <taxon>Eukaryota</taxon>
        <taxon>Fungi</taxon>
        <taxon>Dikarya</taxon>
        <taxon>Basidiomycota</taxon>
        <taxon>Agaricomycotina</taxon>
        <taxon>Agaricomycetes</taxon>
        <taxon>Polyporales</taxon>
        <taxon>Polyporaceae</taxon>
        <taxon>Trametes</taxon>
    </lineage>
</organism>
<keyword evidence="3" id="KW-1185">Reference proteome</keyword>